<dbReference type="STRING" id="1450537.A0A395HVH5"/>
<proteinExistence type="predicted"/>
<gene>
    <name evidence="3" type="ORF">BO97DRAFT_453368</name>
</gene>
<organism evidence="3 4">
    <name type="scientific">Aspergillus homomorphus (strain CBS 101889)</name>
    <dbReference type="NCBI Taxonomy" id="1450537"/>
    <lineage>
        <taxon>Eukaryota</taxon>
        <taxon>Fungi</taxon>
        <taxon>Dikarya</taxon>
        <taxon>Ascomycota</taxon>
        <taxon>Pezizomycotina</taxon>
        <taxon>Eurotiomycetes</taxon>
        <taxon>Eurotiomycetidae</taxon>
        <taxon>Eurotiales</taxon>
        <taxon>Aspergillaceae</taxon>
        <taxon>Aspergillus</taxon>
        <taxon>Aspergillus subgen. Circumdati</taxon>
    </lineage>
</organism>
<reference evidence="3 4" key="1">
    <citation type="submission" date="2018-02" db="EMBL/GenBank/DDBJ databases">
        <title>The genomes of Aspergillus section Nigri reveals drivers in fungal speciation.</title>
        <authorList>
            <consortium name="DOE Joint Genome Institute"/>
            <person name="Vesth T.C."/>
            <person name="Nybo J."/>
            <person name="Theobald S."/>
            <person name="Brandl J."/>
            <person name="Frisvad J.C."/>
            <person name="Nielsen K.F."/>
            <person name="Lyhne E.K."/>
            <person name="Kogle M.E."/>
            <person name="Kuo A."/>
            <person name="Riley R."/>
            <person name="Clum A."/>
            <person name="Nolan M."/>
            <person name="Lipzen A."/>
            <person name="Salamov A."/>
            <person name="Henrissat B."/>
            <person name="Wiebenga A."/>
            <person name="De vries R.P."/>
            <person name="Grigoriev I.V."/>
            <person name="Mortensen U.H."/>
            <person name="Andersen M.R."/>
            <person name="Baker S.E."/>
        </authorList>
    </citation>
    <scope>NUCLEOTIDE SEQUENCE [LARGE SCALE GENOMIC DNA]</scope>
    <source>
        <strain evidence="3 4">CBS 101889</strain>
    </source>
</reference>
<dbReference type="InterPro" id="IPR029058">
    <property type="entry name" value="AB_hydrolase_fold"/>
</dbReference>
<evidence type="ECO:0000313" key="3">
    <source>
        <dbReference type="EMBL" id="RAL11800.1"/>
    </source>
</evidence>
<dbReference type="PANTHER" id="PTHR43798:SF31">
    <property type="entry name" value="AB HYDROLASE SUPERFAMILY PROTEIN YCLE"/>
    <property type="match status" value="1"/>
</dbReference>
<keyword evidence="4" id="KW-1185">Reference proteome</keyword>
<dbReference type="GO" id="GO:0016787">
    <property type="term" value="F:hydrolase activity"/>
    <property type="evidence" value="ECO:0007669"/>
    <property type="project" value="UniProtKB-KW"/>
</dbReference>
<protein>
    <submittedName>
        <fullName evidence="3">Putative alpha/beta fold family hydrolase</fullName>
    </submittedName>
</protein>
<keyword evidence="1 3" id="KW-0378">Hydrolase</keyword>
<dbReference type="VEuPathDB" id="FungiDB:BO97DRAFT_453368"/>
<evidence type="ECO:0000259" key="2">
    <source>
        <dbReference type="Pfam" id="PF12697"/>
    </source>
</evidence>
<dbReference type="Pfam" id="PF12697">
    <property type="entry name" value="Abhydrolase_6"/>
    <property type="match status" value="1"/>
</dbReference>
<dbReference type="SUPFAM" id="SSF53474">
    <property type="entry name" value="alpha/beta-Hydrolases"/>
    <property type="match status" value="1"/>
</dbReference>
<evidence type="ECO:0000256" key="1">
    <source>
        <dbReference type="ARBA" id="ARBA00022801"/>
    </source>
</evidence>
<dbReference type="OrthoDB" id="2498029at2759"/>
<feature type="domain" description="AB hydrolase-1" evidence="2">
    <location>
        <begin position="30"/>
        <end position="291"/>
    </location>
</feature>
<evidence type="ECO:0000313" key="4">
    <source>
        <dbReference type="Proteomes" id="UP000248961"/>
    </source>
</evidence>
<dbReference type="Gene3D" id="3.40.50.1820">
    <property type="entry name" value="alpha/beta hydrolase"/>
    <property type="match status" value="1"/>
</dbReference>
<sequence>MNSYTFNIALNGAVHARISDPTTPQNKPLLVFLHYWGGSSSTWYKLTFPDSATSLSDKYTMVAIDLRGWGQSTGPLDGADESQYSIGPMASDVAGLLQHLHANNDTRHLFAHGVVLTGHSMGAKVALATLTLLRTHLLDLVKGLVLIAPAPPTALHLPSHMKEQQKVAYETKESITWSVENVLGHLDRLSKEDMKMIVRDSLGGNPLAKMAWPLVGMAEDITADLKKVLLFSGRLQGLRVRILVGEVDPVETKERVDQEVASFLAARGLDVSVKVVPGARHLIPLEAPEAVQRELLEF</sequence>
<name>A0A395HVH5_ASPHC</name>
<dbReference type="PANTHER" id="PTHR43798">
    <property type="entry name" value="MONOACYLGLYCEROL LIPASE"/>
    <property type="match status" value="1"/>
</dbReference>
<dbReference type="InterPro" id="IPR000073">
    <property type="entry name" value="AB_hydrolase_1"/>
</dbReference>
<dbReference type="GO" id="GO:0016020">
    <property type="term" value="C:membrane"/>
    <property type="evidence" value="ECO:0007669"/>
    <property type="project" value="TreeGrafter"/>
</dbReference>
<dbReference type="Proteomes" id="UP000248961">
    <property type="component" value="Unassembled WGS sequence"/>
</dbReference>
<dbReference type="RefSeq" id="XP_025550954.1">
    <property type="nucleotide sequence ID" value="XM_025699068.1"/>
</dbReference>
<dbReference type="InterPro" id="IPR050266">
    <property type="entry name" value="AB_hydrolase_sf"/>
</dbReference>
<accession>A0A395HVH5</accession>
<dbReference type="EMBL" id="KZ824286">
    <property type="protein sequence ID" value="RAL11800.1"/>
    <property type="molecule type" value="Genomic_DNA"/>
</dbReference>
<dbReference type="GeneID" id="37203357"/>
<dbReference type="AlphaFoldDB" id="A0A395HVH5"/>